<reference evidence="3 4" key="1">
    <citation type="submission" date="2018-09" db="EMBL/GenBank/DDBJ databases">
        <title>YIM 75507 draft genome.</title>
        <authorList>
            <person name="Tang S."/>
            <person name="Feng Y."/>
        </authorList>
    </citation>
    <scope>NUCLEOTIDE SEQUENCE [LARGE SCALE GENOMIC DNA]</scope>
    <source>
        <strain evidence="3 4">YIM 75507</strain>
    </source>
</reference>
<proteinExistence type="predicted"/>
<dbReference type="EMBL" id="QZEY01000011">
    <property type="protein sequence ID" value="RJL27244.1"/>
    <property type="molecule type" value="Genomic_DNA"/>
</dbReference>
<dbReference type="Pfam" id="PF03995">
    <property type="entry name" value="Inhibitor_I36"/>
    <property type="match status" value="1"/>
</dbReference>
<protein>
    <submittedName>
        <fullName evidence="3">Uncharacterized protein</fullName>
    </submittedName>
</protein>
<gene>
    <name evidence="3" type="ORF">D5H75_26000</name>
</gene>
<name>A0A3A4AJI8_9ACTN</name>
<dbReference type="OrthoDB" id="3544222at2"/>
<evidence type="ECO:0000256" key="1">
    <source>
        <dbReference type="SAM" id="MobiDB-lite"/>
    </source>
</evidence>
<keyword evidence="4" id="KW-1185">Reference proteome</keyword>
<keyword evidence="2" id="KW-0732">Signal</keyword>
<feature type="chain" id="PRO_5017300613" evidence="2">
    <location>
        <begin position="23"/>
        <end position="184"/>
    </location>
</feature>
<sequence length="184" mass="19316">MRRALAVLALILAPFTPGPSAAGVRAPAPAHPPETPPAATPDPSPASPPAPAATGSPGPAATHPPGGPPEPAGTPSPTPRPAGKKDGFGRCPAKAFCVFDKRGGHGRMAALRRGARTLSLYRMDRRTGSVRNNTARRWCLFAAPHYQGRRSLAVNAGKSEDITGEFDNRVRSLRPENPQGWCWP</sequence>
<accession>A0A3A4AJI8</accession>
<organism evidence="3 4">
    <name type="scientific">Bailinhaonella thermotolerans</name>
    <dbReference type="NCBI Taxonomy" id="1070861"/>
    <lineage>
        <taxon>Bacteria</taxon>
        <taxon>Bacillati</taxon>
        <taxon>Actinomycetota</taxon>
        <taxon>Actinomycetes</taxon>
        <taxon>Streptosporangiales</taxon>
        <taxon>Streptosporangiaceae</taxon>
        <taxon>Bailinhaonella</taxon>
    </lineage>
</organism>
<dbReference type="Proteomes" id="UP000265768">
    <property type="component" value="Unassembled WGS sequence"/>
</dbReference>
<evidence type="ECO:0000256" key="2">
    <source>
        <dbReference type="SAM" id="SignalP"/>
    </source>
</evidence>
<feature type="compositionally biased region" description="Pro residues" evidence="1">
    <location>
        <begin position="65"/>
        <end position="80"/>
    </location>
</feature>
<comment type="caution">
    <text evidence="3">The sequence shown here is derived from an EMBL/GenBank/DDBJ whole genome shotgun (WGS) entry which is preliminary data.</text>
</comment>
<dbReference type="Gene3D" id="2.60.20.10">
    <property type="entry name" value="Crystallins"/>
    <property type="match status" value="1"/>
</dbReference>
<feature type="region of interest" description="Disordered" evidence="1">
    <location>
        <begin position="16"/>
        <end position="87"/>
    </location>
</feature>
<feature type="compositionally biased region" description="Pro residues" evidence="1">
    <location>
        <begin position="29"/>
        <end position="51"/>
    </location>
</feature>
<evidence type="ECO:0000313" key="3">
    <source>
        <dbReference type="EMBL" id="RJL27244.1"/>
    </source>
</evidence>
<dbReference type="RefSeq" id="WP_119929145.1">
    <property type="nucleotide sequence ID" value="NZ_QZEY01000011.1"/>
</dbReference>
<dbReference type="AlphaFoldDB" id="A0A3A4AJI8"/>
<feature type="compositionally biased region" description="Low complexity" evidence="1">
    <location>
        <begin position="52"/>
        <end position="64"/>
    </location>
</feature>
<evidence type="ECO:0000313" key="4">
    <source>
        <dbReference type="Proteomes" id="UP000265768"/>
    </source>
</evidence>
<feature type="signal peptide" evidence="2">
    <location>
        <begin position="1"/>
        <end position="22"/>
    </location>
</feature>